<evidence type="ECO:0000313" key="4">
    <source>
        <dbReference type="Proteomes" id="UP001085076"/>
    </source>
</evidence>
<evidence type="ECO:0000259" key="2">
    <source>
        <dbReference type="Pfam" id="PF12776"/>
    </source>
</evidence>
<proteinExistence type="predicted"/>
<dbReference type="OrthoDB" id="683049at2759"/>
<sequence>MGDTNTKLFLKICVKEVQAGNRAHTHFTKEGWKNVVSKFVVRTGLSYNYKQLKNKRNSLKKEFSVWAKLVEHQTGLGWDFVKRTVLASDDWWERKGQENPEYLKWRNGGPKFLDMIEICFKDVVATGYMVLLPFAELFTDNEEANQNVFSQMNEVEVDTDNFDDDGDSPEQDTSREENSTTHNKKRQRMSRRERKKKCK</sequence>
<evidence type="ECO:0000256" key="1">
    <source>
        <dbReference type="SAM" id="MobiDB-lite"/>
    </source>
</evidence>
<keyword evidence="4" id="KW-1185">Reference proteome</keyword>
<dbReference type="PANTHER" id="PTHR31704">
    <property type="entry name" value="MYB/SANT-LIKE DNA-BINDING DOMAIN PROTEIN-RELATED"/>
    <property type="match status" value="1"/>
</dbReference>
<reference evidence="3" key="2">
    <citation type="journal article" date="2022" name="Hortic Res">
        <title>The genome of Dioscorea zingiberensis sheds light on the biosynthesis, origin and evolution of the medicinally important diosgenin saponins.</title>
        <authorList>
            <person name="Li Y."/>
            <person name="Tan C."/>
            <person name="Li Z."/>
            <person name="Guo J."/>
            <person name="Li S."/>
            <person name="Chen X."/>
            <person name="Wang C."/>
            <person name="Dai X."/>
            <person name="Yang H."/>
            <person name="Song W."/>
            <person name="Hou L."/>
            <person name="Xu J."/>
            <person name="Tong Z."/>
            <person name="Xu A."/>
            <person name="Yuan X."/>
            <person name="Wang W."/>
            <person name="Yang Q."/>
            <person name="Chen L."/>
            <person name="Sun Z."/>
            <person name="Wang K."/>
            <person name="Pan B."/>
            <person name="Chen J."/>
            <person name="Bao Y."/>
            <person name="Liu F."/>
            <person name="Qi X."/>
            <person name="Gang D.R."/>
            <person name="Wen J."/>
            <person name="Li J."/>
        </authorList>
    </citation>
    <scope>NUCLEOTIDE SEQUENCE</scope>
    <source>
        <strain evidence="3">Dzin_1.0</strain>
    </source>
</reference>
<feature type="region of interest" description="Disordered" evidence="1">
    <location>
        <begin position="157"/>
        <end position="199"/>
    </location>
</feature>
<feature type="compositionally biased region" description="Basic residues" evidence="1">
    <location>
        <begin position="182"/>
        <end position="199"/>
    </location>
</feature>
<reference evidence="3" key="1">
    <citation type="submission" date="2021-03" db="EMBL/GenBank/DDBJ databases">
        <authorList>
            <person name="Li Z."/>
            <person name="Yang C."/>
        </authorList>
    </citation>
    <scope>NUCLEOTIDE SEQUENCE</scope>
    <source>
        <strain evidence="3">Dzin_1.0</strain>
        <tissue evidence="3">Leaf</tissue>
    </source>
</reference>
<feature type="compositionally biased region" description="Acidic residues" evidence="1">
    <location>
        <begin position="157"/>
        <end position="170"/>
    </location>
</feature>
<dbReference type="InterPro" id="IPR024752">
    <property type="entry name" value="Myb/SANT-like_dom"/>
</dbReference>
<evidence type="ECO:0000313" key="3">
    <source>
        <dbReference type="EMBL" id="KAJ0962895.1"/>
    </source>
</evidence>
<dbReference type="PANTHER" id="PTHR31704:SF37">
    <property type="entry name" value="HEAT SHOCK PROTEIN"/>
    <property type="match status" value="1"/>
</dbReference>
<gene>
    <name evidence="3" type="ORF">J5N97_028017</name>
</gene>
<dbReference type="Proteomes" id="UP001085076">
    <property type="component" value="Miscellaneous, Linkage group lg09"/>
</dbReference>
<dbReference type="EMBL" id="JAGGNH010000009">
    <property type="protein sequence ID" value="KAJ0962895.1"/>
    <property type="molecule type" value="Genomic_DNA"/>
</dbReference>
<accession>A0A9D5H4B0</accession>
<dbReference type="AlphaFoldDB" id="A0A9D5H4B0"/>
<comment type="caution">
    <text evidence="3">The sequence shown here is derived from an EMBL/GenBank/DDBJ whole genome shotgun (WGS) entry which is preliminary data.</text>
</comment>
<dbReference type="Pfam" id="PF12776">
    <property type="entry name" value="Myb_DNA-bind_3"/>
    <property type="match status" value="1"/>
</dbReference>
<protein>
    <recommendedName>
        <fullName evidence="2">Myb/SANT-like domain-containing protein</fullName>
    </recommendedName>
</protein>
<feature type="domain" description="Myb/SANT-like" evidence="2">
    <location>
        <begin position="4"/>
        <end position="94"/>
    </location>
</feature>
<name>A0A9D5H4B0_9LILI</name>
<organism evidence="3 4">
    <name type="scientific">Dioscorea zingiberensis</name>
    <dbReference type="NCBI Taxonomy" id="325984"/>
    <lineage>
        <taxon>Eukaryota</taxon>
        <taxon>Viridiplantae</taxon>
        <taxon>Streptophyta</taxon>
        <taxon>Embryophyta</taxon>
        <taxon>Tracheophyta</taxon>
        <taxon>Spermatophyta</taxon>
        <taxon>Magnoliopsida</taxon>
        <taxon>Liliopsida</taxon>
        <taxon>Dioscoreales</taxon>
        <taxon>Dioscoreaceae</taxon>
        <taxon>Dioscorea</taxon>
    </lineage>
</organism>